<dbReference type="InterPro" id="IPR017945">
    <property type="entry name" value="DHBP_synth_RibB-like_a/b_dom"/>
</dbReference>
<keyword evidence="7" id="KW-0548">Nucleotidyltransferase</keyword>
<dbReference type="GO" id="GO:0005524">
    <property type="term" value="F:ATP binding"/>
    <property type="evidence" value="ECO:0007669"/>
    <property type="project" value="UniProtKB-KW"/>
</dbReference>
<dbReference type="GO" id="GO:0005737">
    <property type="term" value="C:cytoplasm"/>
    <property type="evidence" value="ECO:0007669"/>
    <property type="project" value="UniProtKB-SubCell"/>
</dbReference>
<dbReference type="SUPFAM" id="SSF55821">
    <property type="entry name" value="YrdC/RibB"/>
    <property type="match status" value="1"/>
</dbReference>
<sequence length="215" mass="24152">MGRSDRSRNRRDQVRGRKPSKDKQIEVELPREAINLAVTALKKGQTLIYPTDTIYGLGCDASNYDAVEKIFEIKERDKSKSLLVLVDSFQMLESIIEDVPDMAWEVLKVNKKPLTIVFDRPKNVAENVVAQDNTLAVRVTNDPLCRSIIKKLRKPIVSTSANLSGSPSPVNFTDIHPDLIARVDHVMDLPLVHKNIKPSSIMKISSNGVIKIIRE</sequence>
<dbReference type="NCBIfam" id="TIGR00057">
    <property type="entry name" value="L-threonylcarbamoyladenylate synthase"/>
    <property type="match status" value="1"/>
</dbReference>
<dbReference type="GO" id="GO:0006450">
    <property type="term" value="P:regulation of translational fidelity"/>
    <property type="evidence" value="ECO:0007669"/>
    <property type="project" value="TreeGrafter"/>
</dbReference>
<name>A0A2S6IHH9_9FLAO</name>
<evidence type="ECO:0000256" key="8">
    <source>
        <dbReference type="ARBA" id="ARBA00022741"/>
    </source>
</evidence>
<reference evidence="14 15" key="1">
    <citation type="submission" date="2018-02" db="EMBL/GenBank/DDBJ databases">
        <title>Genomic Encyclopedia of Archaeal and Bacterial Type Strains, Phase II (KMG-II): from individual species to whole genera.</title>
        <authorList>
            <person name="Goeker M."/>
        </authorList>
    </citation>
    <scope>NUCLEOTIDE SEQUENCE [LARGE SCALE GENOMIC DNA]</scope>
    <source>
        <strain evidence="14 15">DSM 16809</strain>
    </source>
</reference>
<evidence type="ECO:0000256" key="7">
    <source>
        <dbReference type="ARBA" id="ARBA00022695"/>
    </source>
</evidence>
<dbReference type="GO" id="GO:0061710">
    <property type="term" value="F:L-threonylcarbamoyladenylate synthase"/>
    <property type="evidence" value="ECO:0007669"/>
    <property type="project" value="UniProtKB-EC"/>
</dbReference>
<comment type="subcellular location">
    <subcellularLocation>
        <location evidence="1">Cytoplasm</location>
    </subcellularLocation>
</comment>
<evidence type="ECO:0000313" key="14">
    <source>
        <dbReference type="EMBL" id="PPK93658.1"/>
    </source>
</evidence>
<dbReference type="Pfam" id="PF01300">
    <property type="entry name" value="Sua5_yciO_yrdC"/>
    <property type="match status" value="1"/>
</dbReference>
<dbReference type="Proteomes" id="UP000239002">
    <property type="component" value="Unassembled WGS sequence"/>
</dbReference>
<evidence type="ECO:0000256" key="2">
    <source>
        <dbReference type="ARBA" id="ARBA00007663"/>
    </source>
</evidence>
<dbReference type="PANTHER" id="PTHR17490">
    <property type="entry name" value="SUA5"/>
    <property type="match status" value="1"/>
</dbReference>
<keyword evidence="4" id="KW-0963">Cytoplasm</keyword>
<comment type="similarity">
    <text evidence="2">Belongs to the SUA5 family.</text>
</comment>
<evidence type="ECO:0000256" key="11">
    <source>
        <dbReference type="ARBA" id="ARBA00048366"/>
    </source>
</evidence>
<dbReference type="GO" id="GO:0000049">
    <property type="term" value="F:tRNA binding"/>
    <property type="evidence" value="ECO:0007669"/>
    <property type="project" value="TreeGrafter"/>
</dbReference>
<evidence type="ECO:0000256" key="10">
    <source>
        <dbReference type="ARBA" id="ARBA00029774"/>
    </source>
</evidence>
<evidence type="ECO:0000259" key="13">
    <source>
        <dbReference type="PROSITE" id="PS51163"/>
    </source>
</evidence>
<keyword evidence="5" id="KW-0808">Transferase</keyword>
<dbReference type="GO" id="GO:0008033">
    <property type="term" value="P:tRNA processing"/>
    <property type="evidence" value="ECO:0007669"/>
    <property type="project" value="UniProtKB-KW"/>
</dbReference>
<dbReference type="InterPro" id="IPR006070">
    <property type="entry name" value="Sua5-like_dom"/>
</dbReference>
<dbReference type="EMBL" id="PTJE01000006">
    <property type="protein sequence ID" value="PPK93658.1"/>
    <property type="molecule type" value="Genomic_DNA"/>
</dbReference>
<evidence type="ECO:0000256" key="4">
    <source>
        <dbReference type="ARBA" id="ARBA00022490"/>
    </source>
</evidence>
<proteinExistence type="inferred from homology"/>
<evidence type="ECO:0000256" key="3">
    <source>
        <dbReference type="ARBA" id="ARBA00012584"/>
    </source>
</evidence>
<gene>
    <name evidence="14" type="ORF">LY01_02441</name>
</gene>
<evidence type="ECO:0000256" key="1">
    <source>
        <dbReference type="ARBA" id="ARBA00004496"/>
    </source>
</evidence>
<keyword evidence="6" id="KW-0819">tRNA processing</keyword>
<dbReference type="AlphaFoldDB" id="A0A2S6IHH9"/>
<dbReference type="PROSITE" id="PS51163">
    <property type="entry name" value="YRDC"/>
    <property type="match status" value="1"/>
</dbReference>
<dbReference type="RefSeq" id="WP_245890715.1">
    <property type="nucleotide sequence ID" value="NZ_MQVW01000024.1"/>
</dbReference>
<comment type="caution">
    <text evidence="14">The sequence shown here is derived from an EMBL/GenBank/DDBJ whole genome shotgun (WGS) entry which is preliminary data.</text>
</comment>
<dbReference type="InterPro" id="IPR050156">
    <property type="entry name" value="TC-AMP_synthase_SUA5"/>
</dbReference>
<evidence type="ECO:0000256" key="9">
    <source>
        <dbReference type="ARBA" id="ARBA00022840"/>
    </source>
</evidence>
<dbReference type="GO" id="GO:0003725">
    <property type="term" value="F:double-stranded RNA binding"/>
    <property type="evidence" value="ECO:0007669"/>
    <property type="project" value="InterPro"/>
</dbReference>
<feature type="region of interest" description="Disordered" evidence="12">
    <location>
        <begin position="1"/>
        <end position="22"/>
    </location>
</feature>
<keyword evidence="15" id="KW-1185">Reference proteome</keyword>
<evidence type="ECO:0000313" key="15">
    <source>
        <dbReference type="Proteomes" id="UP000239002"/>
    </source>
</evidence>
<accession>A0A2S6IHH9</accession>
<keyword evidence="8" id="KW-0547">Nucleotide-binding</keyword>
<comment type="catalytic activity">
    <reaction evidence="11">
        <text>L-threonine + hydrogencarbonate + ATP = L-threonylcarbamoyladenylate + diphosphate + H2O</text>
        <dbReference type="Rhea" id="RHEA:36407"/>
        <dbReference type="ChEBI" id="CHEBI:15377"/>
        <dbReference type="ChEBI" id="CHEBI:17544"/>
        <dbReference type="ChEBI" id="CHEBI:30616"/>
        <dbReference type="ChEBI" id="CHEBI:33019"/>
        <dbReference type="ChEBI" id="CHEBI:57926"/>
        <dbReference type="ChEBI" id="CHEBI:73682"/>
        <dbReference type="EC" id="2.7.7.87"/>
    </reaction>
</comment>
<keyword evidence="9" id="KW-0067">ATP-binding</keyword>
<dbReference type="EC" id="2.7.7.87" evidence="3"/>
<dbReference type="Gene3D" id="3.90.870.10">
    <property type="entry name" value="DHBP synthase"/>
    <property type="match status" value="1"/>
</dbReference>
<protein>
    <recommendedName>
        <fullName evidence="10">L-threonylcarbamoyladenylate synthase</fullName>
        <ecNumber evidence="3">2.7.7.87</ecNumber>
    </recommendedName>
    <alternativeName>
        <fullName evidence="10">L-threonylcarbamoyladenylate synthase</fullName>
    </alternativeName>
</protein>
<feature type="domain" description="YrdC-like" evidence="13">
    <location>
        <begin position="31"/>
        <end position="215"/>
    </location>
</feature>
<organism evidence="14 15">
    <name type="scientific">Nonlabens xylanidelens</name>
    <dbReference type="NCBI Taxonomy" id="191564"/>
    <lineage>
        <taxon>Bacteria</taxon>
        <taxon>Pseudomonadati</taxon>
        <taxon>Bacteroidota</taxon>
        <taxon>Flavobacteriia</taxon>
        <taxon>Flavobacteriales</taxon>
        <taxon>Flavobacteriaceae</taxon>
        <taxon>Nonlabens</taxon>
    </lineage>
</organism>
<evidence type="ECO:0000256" key="12">
    <source>
        <dbReference type="SAM" id="MobiDB-lite"/>
    </source>
</evidence>
<evidence type="ECO:0000256" key="6">
    <source>
        <dbReference type="ARBA" id="ARBA00022694"/>
    </source>
</evidence>
<dbReference type="PANTHER" id="PTHR17490:SF16">
    <property type="entry name" value="THREONYLCARBAMOYL-AMP SYNTHASE"/>
    <property type="match status" value="1"/>
</dbReference>
<evidence type="ECO:0000256" key="5">
    <source>
        <dbReference type="ARBA" id="ARBA00022679"/>
    </source>
</evidence>